<name>X1PG55_9ZZZZ</name>
<feature type="non-terminal residue" evidence="1">
    <location>
        <position position="1"/>
    </location>
</feature>
<gene>
    <name evidence="1" type="ORF">S06H3_50216</name>
</gene>
<sequence length="73" mass="8626">KDLIYHMFVIQQEKKHTSEVIDEITNILNESYKKQTIKDWSLQRYEPIHSGDFDVYFKGILEGLNLAGKLLKN</sequence>
<comment type="caution">
    <text evidence="1">The sequence shown here is derived from an EMBL/GenBank/DDBJ whole genome shotgun (WGS) entry which is preliminary data.</text>
</comment>
<dbReference type="AlphaFoldDB" id="X1PG55"/>
<protein>
    <submittedName>
        <fullName evidence="1">Uncharacterized protein</fullName>
    </submittedName>
</protein>
<accession>X1PG55</accession>
<organism evidence="1">
    <name type="scientific">marine sediment metagenome</name>
    <dbReference type="NCBI Taxonomy" id="412755"/>
    <lineage>
        <taxon>unclassified sequences</taxon>
        <taxon>metagenomes</taxon>
        <taxon>ecological metagenomes</taxon>
    </lineage>
</organism>
<dbReference type="EMBL" id="BARV01031772">
    <property type="protein sequence ID" value="GAI41451.1"/>
    <property type="molecule type" value="Genomic_DNA"/>
</dbReference>
<evidence type="ECO:0000313" key="1">
    <source>
        <dbReference type="EMBL" id="GAI41451.1"/>
    </source>
</evidence>
<reference evidence="1" key="1">
    <citation type="journal article" date="2014" name="Front. Microbiol.">
        <title>High frequency of phylogenetically diverse reductive dehalogenase-homologous genes in deep subseafloor sedimentary metagenomes.</title>
        <authorList>
            <person name="Kawai M."/>
            <person name="Futagami T."/>
            <person name="Toyoda A."/>
            <person name="Takaki Y."/>
            <person name="Nishi S."/>
            <person name="Hori S."/>
            <person name="Arai W."/>
            <person name="Tsubouchi T."/>
            <person name="Morono Y."/>
            <person name="Uchiyama I."/>
            <person name="Ito T."/>
            <person name="Fujiyama A."/>
            <person name="Inagaki F."/>
            <person name="Takami H."/>
        </authorList>
    </citation>
    <scope>NUCLEOTIDE SEQUENCE</scope>
    <source>
        <strain evidence="1">Expedition CK06-06</strain>
    </source>
</reference>
<proteinExistence type="predicted"/>